<comment type="caution">
    <text evidence="9">The sequence shown here is derived from an EMBL/GenBank/DDBJ whole genome shotgun (WGS) entry which is preliminary data.</text>
</comment>
<organism evidence="9 10">
    <name type="scientific">Microscilla marina ATCC 23134</name>
    <dbReference type="NCBI Taxonomy" id="313606"/>
    <lineage>
        <taxon>Bacteria</taxon>
        <taxon>Pseudomonadati</taxon>
        <taxon>Bacteroidota</taxon>
        <taxon>Cytophagia</taxon>
        <taxon>Cytophagales</taxon>
        <taxon>Microscillaceae</taxon>
        <taxon>Microscilla</taxon>
    </lineage>
</organism>
<feature type="transmembrane region" description="Helical" evidence="7">
    <location>
        <begin position="12"/>
        <end position="35"/>
    </location>
</feature>
<dbReference type="RefSeq" id="WP_002695675.1">
    <property type="nucleotide sequence ID" value="NZ_AAWS01000008.1"/>
</dbReference>
<evidence type="ECO:0000256" key="7">
    <source>
        <dbReference type="SAM" id="Phobius"/>
    </source>
</evidence>
<accession>A1ZHU5</accession>
<reference evidence="9 10" key="1">
    <citation type="submission" date="2007-01" db="EMBL/GenBank/DDBJ databases">
        <authorList>
            <person name="Haygood M."/>
            <person name="Podell S."/>
            <person name="Anderson C."/>
            <person name="Hopkinson B."/>
            <person name="Roe K."/>
            <person name="Barbeau K."/>
            <person name="Gaasterland T."/>
            <person name="Ferriera S."/>
            <person name="Johnson J."/>
            <person name="Kravitz S."/>
            <person name="Beeson K."/>
            <person name="Sutton G."/>
            <person name="Rogers Y.-H."/>
            <person name="Friedman R."/>
            <person name="Frazier M."/>
            <person name="Venter J.C."/>
        </authorList>
    </citation>
    <scope>NUCLEOTIDE SEQUENCE [LARGE SCALE GENOMIC DNA]</scope>
    <source>
        <strain evidence="9 10">ATCC 23134</strain>
    </source>
</reference>
<evidence type="ECO:0000256" key="3">
    <source>
        <dbReference type="ARBA" id="ARBA00022692"/>
    </source>
</evidence>
<keyword evidence="6" id="KW-0653">Protein transport</keyword>
<evidence type="ECO:0000256" key="4">
    <source>
        <dbReference type="ARBA" id="ARBA00022989"/>
    </source>
</evidence>
<comment type="subcellular location">
    <subcellularLocation>
        <location evidence="1">Cell membrane</location>
        <topology evidence="1">Multi-pass membrane protein</topology>
    </subcellularLocation>
    <subcellularLocation>
        <location evidence="6">Membrane</location>
        <topology evidence="6">Multi-pass membrane protein</topology>
    </subcellularLocation>
</comment>
<dbReference type="GO" id="GO:0015031">
    <property type="term" value="P:protein transport"/>
    <property type="evidence" value="ECO:0007669"/>
    <property type="project" value="UniProtKB-KW"/>
</dbReference>
<dbReference type="OrthoDB" id="1001678at2"/>
<protein>
    <submittedName>
        <fullName evidence="9">Transporter, MotA/TolQ/ExbB proton channel family, putative</fullName>
    </submittedName>
</protein>
<name>A1ZHU5_MICM2</name>
<keyword evidence="4 7" id="KW-1133">Transmembrane helix</keyword>
<feature type="domain" description="MotA/TolQ/ExbB proton channel" evidence="8">
    <location>
        <begin position="43"/>
        <end position="129"/>
    </location>
</feature>
<dbReference type="Pfam" id="PF01618">
    <property type="entry name" value="MotA_ExbB"/>
    <property type="match status" value="1"/>
</dbReference>
<dbReference type="GO" id="GO:0005886">
    <property type="term" value="C:plasma membrane"/>
    <property type="evidence" value="ECO:0007669"/>
    <property type="project" value="UniProtKB-SubCell"/>
</dbReference>
<keyword evidence="6" id="KW-0813">Transport</keyword>
<evidence type="ECO:0000313" key="9">
    <source>
        <dbReference type="EMBL" id="EAY30102.1"/>
    </source>
</evidence>
<keyword evidence="3 7" id="KW-0812">Transmembrane</keyword>
<evidence type="ECO:0000313" key="10">
    <source>
        <dbReference type="Proteomes" id="UP000004095"/>
    </source>
</evidence>
<evidence type="ECO:0000256" key="2">
    <source>
        <dbReference type="ARBA" id="ARBA00022475"/>
    </source>
</evidence>
<keyword evidence="10" id="KW-1185">Reference proteome</keyword>
<keyword evidence="5 7" id="KW-0472">Membrane</keyword>
<dbReference type="eggNOG" id="ENOG5030PQ0">
    <property type="taxonomic scope" value="Bacteria"/>
</dbReference>
<dbReference type="InterPro" id="IPR002898">
    <property type="entry name" value="MotA_ExbB_proton_chnl"/>
</dbReference>
<evidence type="ECO:0000259" key="8">
    <source>
        <dbReference type="Pfam" id="PF01618"/>
    </source>
</evidence>
<feature type="transmembrane region" description="Helical" evidence="7">
    <location>
        <begin position="98"/>
        <end position="120"/>
    </location>
</feature>
<dbReference type="AlphaFoldDB" id="A1ZHU5"/>
<keyword evidence="2" id="KW-1003">Cell membrane</keyword>
<dbReference type="EMBL" id="AAWS01000008">
    <property type="protein sequence ID" value="EAY30102.1"/>
    <property type="molecule type" value="Genomic_DNA"/>
</dbReference>
<evidence type="ECO:0000256" key="5">
    <source>
        <dbReference type="ARBA" id="ARBA00023136"/>
    </source>
</evidence>
<dbReference type="Proteomes" id="UP000004095">
    <property type="component" value="Unassembled WGS sequence"/>
</dbReference>
<sequence>MKTFLDFIVNGGLFFTLPLTLFAGIILFFGVRLGLELFVAERALKPRVSKSLDTIIYLGSFSFIFGILGQLVGLYEAFNVLSKVGAVSPKILMAGLKVSTIPTLYGFGILLVASIVWFVFRRKLQSLTDQD</sequence>
<feature type="transmembrane region" description="Helical" evidence="7">
    <location>
        <begin position="55"/>
        <end position="78"/>
    </location>
</feature>
<gene>
    <name evidence="9" type="ORF">M23134_05435</name>
</gene>
<proteinExistence type="inferred from homology"/>
<comment type="similarity">
    <text evidence="6">Belongs to the exbB/tolQ family.</text>
</comment>
<evidence type="ECO:0000256" key="1">
    <source>
        <dbReference type="ARBA" id="ARBA00004651"/>
    </source>
</evidence>
<evidence type="ECO:0000256" key="6">
    <source>
        <dbReference type="RuleBase" id="RU004057"/>
    </source>
</evidence>